<keyword evidence="5" id="KW-1185">Reference proteome</keyword>
<dbReference type="PANTHER" id="PTHR43201:SF5">
    <property type="entry name" value="MEDIUM-CHAIN ACYL-COA LIGASE ACSF2, MITOCHONDRIAL"/>
    <property type="match status" value="1"/>
</dbReference>
<feature type="domain" description="AMP-dependent synthetase/ligase" evidence="3">
    <location>
        <begin position="77"/>
        <end position="288"/>
    </location>
</feature>
<evidence type="ECO:0000256" key="2">
    <source>
        <dbReference type="ARBA" id="ARBA00022598"/>
    </source>
</evidence>
<dbReference type="Pfam" id="PF00501">
    <property type="entry name" value="AMP-binding"/>
    <property type="match status" value="1"/>
</dbReference>
<dbReference type="RefSeq" id="WP_098509915.1">
    <property type="nucleotide sequence ID" value="NZ_JBIAKZ010000010.1"/>
</dbReference>
<dbReference type="CDD" id="cd04433">
    <property type="entry name" value="AFD_class_I"/>
    <property type="match status" value="1"/>
</dbReference>
<evidence type="ECO:0000313" key="5">
    <source>
        <dbReference type="Proteomes" id="UP000243542"/>
    </source>
</evidence>
<accession>A0A2A9G2Z6</accession>
<name>A0A2A9G2Z6_9PSEU</name>
<dbReference type="AlphaFoldDB" id="A0A2A9G2Z6"/>
<organism evidence="4 5">
    <name type="scientific">Amycolatopsis sulphurea</name>
    <dbReference type="NCBI Taxonomy" id="76022"/>
    <lineage>
        <taxon>Bacteria</taxon>
        <taxon>Bacillati</taxon>
        <taxon>Actinomycetota</taxon>
        <taxon>Actinomycetes</taxon>
        <taxon>Pseudonocardiales</taxon>
        <taxon>Pseudonocardiaceae</taxon>
        <taxon>Amycolatopsis</taxon>
    </lineage>
</organism>
<comment type="similarity">
    <text evidence="1">Belongs to the ATP-dependent AMP-binding enzyme family.</text>
</comment>
<comment type="caution">
    <text evidence="4">The sequence shown here is derived from an EMBL/GenBank/DDBJ whole genome shotgun (WGS) entry which is preliminary data.</text>
</comment>
<dbReference type="EMBL" id="PDJK01000001">
    <property type="protein sequence ID" value="PFG57306.1"/>
    <property type="molecule type" value="Genomic_DNA"/>
</dbReference>
<sequence length="606" mass="65163">MPVPEELSTLDRGARIMIRMPHGGALASVLRACFDAGVTAVPLGPKTGDRELAGLAERVRASAIVDGRDAEFRRTVHTPREDDPTNLAFIMFTSGSTGPQKGVMLSPAAVLGNAAKTAALHGIRPDRPHGTCLPLYHCNALVMSLIGTHLTGSPLVLADRFDPVRYFTELGAANARTASIVPALLGDLLDAAPPWPDALDYLITAAAPLTPDLARRFHRLYGPRLRQGYGLTEAVNFSFTMPHLDGAAYREQYVDRFAPVGLPLPETEFRLERGEVQLRTPDLMDGYWDDPATTAATLTPDGWLRTGDLGELRDGLLVLNGRSKERIDRGGEKYYPLDVERRWREAGLTGRFAAVGVREPTLGQEIALITSGGPVTQVRSLFAEAEVRPAVVQFGGFRATATGKPQRRAMGEGLAARRLSPARYENLLRHAARTARALLDEGGSGPAFLKDLAACTTEPPGGTEEIADAFEFVRTQGTALRALPDSVLAQWRTRILGCWPLTEYTALAAEIAGGRDVPLAFGSPAVFDGGLLTVVPHRPDVTTGQGTPWALSLLGTLLDGADGRPQPDRWEHLANQPADPATTVGFSLIRAGRHDLGGVLWTKTDS</sequence>
<protein>
    <submittedName>
        <fullName evidence="4">Acyl-CoA synthetase (AMP-forming)/AMP-acid ligase II</fullName>
    </submittedName>
</protein>
<evidence type="ECO:0000259" key="3">
    <source>
        <dbReference type="Pfam" id="PF00501"/>
    </source>
</evidence>
<gene>
    <name evidence="4" type="ORF">ATK36_0880</name>
</gene>
<dbReference type="Proteomes" id="UP000243542">
    <property type="component" value="Unassembled WGS sequence"/>
</dbReference>
<dbReference type="SUPFAM" id="SSF56801">
    <property type="entry name" value="Acetyl-CoA synthetase-like"/>
    <property type="match status" value="1"/>
</dbReference>
<proteinExistence type="inferred from homology"/>
<dbReference type="InterPro" id="IPR042099">
    <property type="entry name" value="ANL_N_sf"/>
</dbReference>
<evidence type="ECO:0000313" key="4">
    <source>
        <dbReference type="EMBL" id="PFG57306.1"/>
    </source>
</evidence>
<reference evidence="4 5" key="1">
    <citation type="submission" date="2017-10" db="EMBL/GenBank/DDBJ databases">
        <title>Sequencing the genomes of 1000 actinobacteria strains.</title>
        <authorList>
            <person name="Klenk H.-P."/>
        </authorList>
    </citation>
    <scope>NUCLEOTIDE SEQUENCE [LARGE SCALE GENOMIC DNA]</scope>
    <source>
        <strain evidence="4 5">DSM 46092</strain>
    </source>
</reference>
<dbReference type="GO" id="GO:0031956">
    <property type="term" value="F:medium-chain fatty acid-CoA ligase activity"/>
    <property type="evidence" value="ECO:0007669"/>
    <property type="project" value="TreeGrafter"/>
</dbReference>
<dbReference type="Gene3D" id="3.40.50.12780">
    <property type="entry name" value="N-terminal domain of ligase-like"/>
    <property type="match status" value="1"/>
</dbReference>
<evidence type="ECO:0000256" key="1">
    <source>
        <dbReference type="ARBA" id="ARBA00006432"/>
    </source>
</evidence>
<dbReference type="PANTHER" id="PTHR43201">
    <property type="entry name" value="ACYL-COA SYNTHETASE"/>
    <property type="match status" value="1"/>
</dbReference>
<dbReference type="InterPro" id="IPR000873">
    <property type="entry name" value="AMP-dep_synth/lig_dom"/>
</dbReference>
<keyword evidence="2 4" id="KW-0436">Ligase</keyword>
<dbReference type="GO" id="GO:0006631">
    <property type="term" value="P:fatty acid metabolic process"/>
    <property type="evidence" value="ECO:0007669"/>
    <property type="project" value="TreeGrafter"/>
</dbReference>